<comment type="similarity">
    <text evidence="3 10">Belongs to the glycosyltransferase 39 family.</text>
</comment>
<feature type="transmembrane region" description="Helical" evidence="10">
    <location>
        <begin position="548"/>
        <end position="571"/>
    </location>
</feature>
<feature type="transmembrane region" description="Helical" evidence="10">
    <location>
        <begin position="276"/>
        <end position="294"/>
    </location>
</feature>
<evidence type="ECO:0000256" key="7">
    <source>
        <dbReference type="ARBA" id="ARBA00022989"/>
    </source>
</evidence>
<comment type="pathway">
    <text evidence="2 10">Protein modification; protein glycosylation.</text>
</comment>
<evidence type="ECO:0000256" key="11">
    <source>
        <dbReference type="SAM" id="MobiDB-lite"/>
    </source>
</evidence>
<evidence type="ECO:0000256" key="1">
    <source>
        <dbReference type="ARBA" id="ARBA00004127"/>
    </source>
</evidence>
<dbReference type="InterPro" id="IPR027005">
    <property type="entry name" value="PMT-like"/>
</dbReference>
<dbReference type="EC" id="2.4.1.-" evidence="10"/>
<evidence type="ECO:0000256" key="4">
    <source>
        <dbReference type="ARBA" id="ARBA00022676"/>
    </source>
</evidence>
<organism evidence="14 15">
    <name type="scientific">Nocardioides bruguierae</name>
    <dbReference type="NCBI Taxonomy" id="2945102"/>
    <lineage>
        <taxon>Bacteria</taxon>
        <taxon>Bacillati</taxon>
        <taxon>Actinomycetota</taxon>
        <taxon>Actinomycetes</taxon>
        <taxon>Propionibacteriales</taxon>
        <taxon>Nocardioidaceae</taxon>
        <taxon>Nocardioides</taxon>
    </lineage>
</organism>
<dbReference type="EMBL" id="JAMOIL010000008">
    <property type="protein sequence ID" value="MCM0620204.1"/>
    <property type="molecule type" value="Genomic_DNA"/>
</dbReference>
<feature type="transmembrane region" description="Helical" evidence="10">
    <location>
        <begin position="466"/>
        <end position="484"/>
    </location>
</feature>
<dbReference type="GO" id="GO:0004169">
    <property type="term" value="F:dolichyl-phosphate-mannose-protein mannosyltransferase activity"/>
    <property type="evidence" value="ECO:0007669"/>
    <property type="project" value="UniProtKB-UniRule"/>
</dbReference>
<evidence type="ECO:0000256" key="5">
    <source>
        <dbReference type="ARBA" id="ARBA00022679"/>
    </source>
</evidence>
<evidence type="ECO:0000313" key="15">
    <source>
        <dbReference type="Proteomes" id="UP001139485"/>
    </source>
</evidence>
<feature type="transmembrane region" description="Helical" evidence="10">
    <location>
        <begin position="184"/>
        <end position="202"/>
    </location>
</feature>
<dbReference type="GO" id="GO:0005886">
    <property type="term" value="C:plasma membrane"/>
    <property type="evidence" value="ECO:0007669"/>
    <property type="project" value="UniProtKB-SubCell"/>
</dbReference>
<feature type="transmembrane region" description="Helical" evidence="10">
    <location>
        <begin position="60"/>
        <end position="79"/>
    </location>
</feature>
<feature type="transmembrane region" description="Helical" evidence="10">
    <location>
        <begin position="253"/>
        <end position="270"/>
    </location>
</feature>
<evidence type="ECO:0000256" key="8">
    <source>
        <dbReference type="ARBA" id="ARBA00023136"/>
    </source>
</evidence>
<evidence type="ECO:0000259" key="12">
    <source>
        <dbReference type="Pfam" id="PF02366"/>
    </source>
</evidence>
<proteinExistence type="inferred from homology"/>
<keyword evidence="7 10" id="KW-1133">Transmembrane helix</keyword>
<evidence type="ECO:0000256" key="9">
    <source>
        <dbReference type="ARBA" id="ARBA00093617"/>
    </source>
</evidence>
<evidence type="ECO:0000259" key="13">
    <source>
        <dbReference type="Pfam" id="PF16192"/>
    </source>
</evidence>
<keyword evidence="5 10" id="KW-0808">Transferase</keyword>
<keyword evidence="6 10" id="KW-0812">Transmembrane</keyword>
<feature type="transmembrane region" description="Helical" evidence="10">
    <location>
        <begin position="491"/>
        <end position="507"/>
    </location>
</feature>
<sequence length="591" mass="65208">MSTQAPEGEAAPRPGPAQGPAQEPTQGSTERQLLSRSAGGSGVPSAWQRARHRLRGEDPVIAWASALALGLLALFLRLWHLGRPAEFEFDETYYAKDAWSLINHGYVQGYVDDANDQILDGTVRGLWDGEPSMIVHPEVGKWLIGLGEKLFGMDPFGWRIAAAVIGSLMIVVMVRLVRRLTRSLTLGLVAGVLLMLDGMQFVLSRLALLDIFCAFFLLCAVAAIAADRDWFRRRLADRLPAQVDGGFGPVRGLLLRPWLIVAGVSFGLAAGTKWTAAYPLAAFGVLVWLWSAGARRSFGVRGAWLRSALVDGLGAFSQLVLVALVVYVTSWTGWLVHASQYEEHLSSTQYTQFTGSGHCDGESFVSDDPDPDARWPTATEPDASGLGEVVQSLRSLWYYHQDVYTFHTHFLNCATHTYQSQPSGWLFLNRSVGVAADTGIEPGTRGCTAPEGSDCLRQVLLIGTPVLWWGGCIALLFSCVMWVLARDWRHGVAVVGTASTWLPWLLYDERPIFLFYAILTLPFLVLSVTLGIGHLIGPSREPTARRTIGVVVSGSFVVLVLLNFAWFWPIFTNQLLTHSQWLGRIWFERWI</sequence>
<feature type="domain" description="Protein O-mannosyl-transferase C-terminal four TM" evidence="13">
    <location>
        <begin position="393"/>
        <end position="590"/>
    </location>
</feature>
<accession>A0A9X2D8V9</accession>
<evidence type="ECO:0000256" key="10">
    <source>
        <dbReference type="RuleBase" id="RU367007"/>
    </source>
</evidence>
<dbReference type="Proteomes" id="UP001139485">
    <property type="component" value="Unassembled WGS sequence"/>
</dbReference>
<keyword evidence="15" id="KW-1185">Reference proteome</keyword>
<keyword evidence="8 10" id="KW-0472">Membrane</keyword>
<evidence type="ECO:0000256" key="3">
    <source>
        <dbReference type="ARBA" id="ARBA00007222"/>
    </source>
</evidence>
<feature type="compositionally biased region" description="Low complexity" evidence="11">
    <location>
        <begin position="1"/>
        <end position="24"/>
    </location>
</feature>
<feature type="region of interest" description="Disordered" evidence="11">
    <location>
        <begin position="1"/>
        <end position="45"/>
    </location>
</feature>
<feature type="transmembrane region" description="Helical" evidence="10">
    <location>
        <begin position="315"/>
        <end position="336"/>
    </location>
</feature>
<feature type="transmembrane region" description="Helical" evidence="10">
    <location>
        <begin position="156"/>
        <end position="177"/>
    </location>
</feature>
<protein>
    <recommendedName>
        <fullName evidence="9 10">Polyprenol-phosphate-mannose--protein mannosyltransferase</fullName>
        <ecNumber evidence="10">2.4.1.-</ecNumber>
    </recommendedName>
</protein>
<feature type="domain" description="ArnT-like N-terminal" evidence="12">
    <location>
        <begin position="68"/>
        <end position="223"/>
    </location>
</feature>
<dbReference type="InterPro" id="IPR032421">
    <property type="entry name" value="PMT_4TMC"/>
</dbReference>
<dbReference type="PANTHER" id="PTHR10050:SF46">
    <property type="entry name" value="PROTEIN O-MANNOSYL-TRANSFERASE 2"/>
    <property type="match status" value="1"/>
</dbReference>
<keyword evidence="10" id="KW-1003">Cell membrane</keyword>
<reference evidence="14" key="1">
    <citation type="submission" date="2022-05" db="EMBL/GenBank/DDBJ databases">
        <authorList>
            <person name="Tuo L."/>
        </authorList>
    </citation>
    <scope>NUCLEOTIDE SEQUENCE</scope>
    <source>
        <strain evidence="14">BSK12Z-4</strain>
    </source>
</reference>
<dbReference type="GO" id="GO:0012505">
    <property type="term" value="C:endomembrane system"/>
    <property type="evidence" value="ECO:0007669"/>
    <property type="project" value="UniProtKB-SubCell"/>
</dbReference>
<gene>
    <name evidence="14" type="ORF">M8330_07840</name>
</gene>
<dbReference type="Pfam" id="PF02366">
    <property type="entry name" value="PMT"/>
    <property type="match status" value="1"/>
</dbReference>
<dbReference type="AlphaFoldDB" id="A0A9X2D8V9"/>
<evidence type="ECO:0000313" key="14">
    <source>
        <dbReference type="EMBL" id="MCM0620204.1"/>
    </source>
</evidence>
<dbReference type="Pfam" id="PF16192">
    <property type="entry name" value="PMT_4TMC"/>
    <property type="match status" value="1"/>
</dbReference>
<dbReference type="PANTHER" id="PTHR10050">
    <property type="entry name" value="DOLICHYL-PHOSPHATE-MANNOSE--PROTEIN MANNOSYLTRANSFERASE"/>
    <property type="match status" value="1"/>
</dbReference>
<dbReference type="InterPro" id="IPR003342">
    <property type="entry name" value="ArnT-like_N"/>
</dbReference>
<feature type="transmembrane region" description="Helical" evidence="10">
    <location>
        <begin position="208"/>
        <end position="226"/>
    </location>
</feature>
<comment type="subcellular location">
    <subcellularLocation>
        <location evidence="10">Cell membrane</location>
    </subcellularLocation>
    <subcellularLocation>
        <location evidence="1">Endomembrane system</location>
        <topology evidence="1">Multi-pass membrane protein</topology>
    </subcellularLocation>
</comment>
<comment type="function">
    <text evidence="10">Protein O-mannosyltransferase that catalyzes the transfer of a single mannose residue from a polyprenol phospho-mannosyl lipidic donor to the hydroxyl group of selected serine and threonine residues in acceptor proteins.</text>
</comment>
<evidence type="ECO:0000256" key="6">
    <source>
        <dbReference type="ARBA" id="ARBA00022692"/>
    </source>
</evidence>
<comment type="caution">
    <text evidence="14">The sequence shown here is derived from an EMBL/GenBank/DDBJ whole genome shotgun (WGS) entry which is preliminary data.</text>
</comment>
<evidence type="ECO:0000256" key="2">
    <source>
        <dbReference type="ARBA" id="ARBA00004922"/>
    </source>
</evidence>
<name>A0A9X2D8V9_9ACTN</name>
<keyword evidence="4 10" id="KW-0328">Glycosyltransferase</keyword>
<feature type="transmembrane region" description="Helical" evidence="10">
    <location>
        <begin position="513"/>
        <end position="536"/>
    </location>
</feature>
<dbReference type="RefSeq" id="WP_250826870.1">
    <property type="nucleotide sequence ID" value="NZ_JAMOIL010000008.1"/>
</dbReference>
<feature type="compositionally biased region" description="Polar residues" evidence="11">
    <location>
        <begin position="25"/>
        <end position="35"/>
    </location>
</feature>